<sequence>MSERPVVLNSIRFVDKRGAFIVGEDSTITCENIEDLEKHINERHRYWTGLLERELSFETDVQEIPEIINIRKILKMVALYMKVPFSKVVSSDSTNKPVEVRRFAIMICVDRKFQVGVIAKGLKLPHDLVSYHKKKFKEYCETNEDYKNKYLEVESHVSSKLFGIYNDDGSGEKLTDQELN</sequence>
<evidence type="ECO:0008006" key="2">
    <source>
        <dbReference type="Google" id="ProtNLM"/>
    </source>
</evidence>
<dbReference type="EMBL" id="LAZR01033357">
    <property type="protein sequence ID" value="KKL48317.1"/>
    <property type="molecule type" value="Genomic_DNA"/>
</dbReference>
<gene>
    <name evidence="1" type="ORF">LCGC14_2326750</name>
</gene>
<protein>
    <recommendedName>
        <fullName evidence="2">Chromosomal replication initiator DnaA C-terminal domain-containing protein</fullName>
    </recommendedName>
</protein>
<comment type="caution">
    <text evidence="1">The sequence shown here is derived from an EMBL/GenBank/DDBJ whole genome shotgun (WGS) entry which is preliminary data.</text>
</comment>
<accession>A0A0F9FB74</accession>
<dbReference type="SUPFAM" id="SSF48295">
    <property type="entry name" value="TrpR-like"/>
    <property type="match status" value="1"/>
</dbReference>
<organism evidence="1">
    <name type="scientific">marine sediment metagenome</name>
    <dbReference type="NCBI Taxonomy" id="412755"/>
    <lineage>
        <taxon>unclassified sequences</taxon>
        <taxon>metagenomes</taxon>
        <taxon>ecological metagenomes</taxon>
    </lineage>
</organism>
<name>A0A0F9FB74_9ZZZZ</name>
<proteinExistence type="predicted"/>
<evidence type="ECO:0000313" key="1">
    <source>
        <dbReference type="EMBL" id="KKL48317.1"/>
    </source>
</evidence>
<dbReference type="Gene3D" id="1.10.1750.10">
    <property type="match status" value="1"/>
</dbReference>
<dbReference type="AlphaFoldDB" id="A0A0F9FB74"/>
<reference evidence="1" key="1">
    <citation type="journal article" date="2015" name="Nature">
        <title>Complex archaea that bridge the gap between prokaryotes and eukaryotes.</title>
        <authorList>
            <person name="Spang A."/>
            <person name="Saw J.H."/>
            <person name="Jorgensen S.L."/>
            <person name="Zaremba-Niedzwiedzka K."/>
            <person name="Martijn J."/>
            <person name="Lind A.E."/>
            <person name="van Eijk R."/>
            <person name="Schleper C."/>
            <person name="Guy L."/>
            <person name="Ettema T.J."/>
        </authorList>
    </citation>
    <scope>NUCLEOTIDE SEQUENCE</scope>
</reference>
<dbReference type="GO" id="GO:0043565">
    <property type="term" value="F:sequence-specific DNA binding"/>
    <property type="evidence" value="ECO:0007669"/>
    <property type="project" value="InterPro"/>
</dbReference>
<dbReference type="InterPro" id="IPR010921">
    <property type="entry name" value="Trp_repressor/repl_initiator"/>
</dbReference>